<keyword evidence="3" id="KW-1133">Transmembrane helix</keyword>
<dbReference type="Proteomes" id="UP000235803">
    <property type="component" value="Unassembled WGS sequence"/>
</dbReference>
<keyword evidence="2" id="KW-0460">Magnesium</keyword>
<keyword evidence="2" id="KW-0285">Flavoprotein</keyword>
<dbReference type="InterPro" id="IPR024932">
    <property type="entry name" value="ApbE"/>
</dbReference>
<dbReference type="PROSITE" id="PS51257">
    <property type="entry name" value="PROKAR_LIPOPROTEIN"/>
    <property type="match status" value="1"/>
</dbReference>
<keyword evidence="2" id="KW-1003">Cell membrane</keyword>
<dbReference type="GO" id="GO:0046872">
    <property type="term" value="F:metal ion binding"/>
    <property type="evidence" value="ECO:0007669"/>
    <property type="project" value="UniProtKB-UniRule"/>
</dbReference>
<proteinExistence type="inferred from homology"/>
<comment type="function">
    <text evidence="2">Flavin transferase that catalyzes the transfer of the FMN moiety of FAD and its covalent binding to the hydroxyl group of a threonine residue in a target flavoprotein.</text>
</comment>
<accession>A0A2N7U959</accession>
<keyword evidence="2" id="KW-0449">Lipoprotein</keyword>
<keyword evidence="2" id="KW-0808">Transferase</keyword>
<evidence type="ECO:0000256" key="1">
    <source>
        <dbReference type="ARBA" id="ARBA00008282"/>
    </source>
</evidence>
<dbReference type="AlphaFoldDB" id="A0A2N7U959"/>
<feature type="transmembrane region" description="Helical" evidence="3">
    <location>
        <begin position="12"/>
        <end position="32"/>
    </location>
</feature>
<name>A0A2N7U959_9GAMM</name>
<dbReference type="GO" id="GO:0016740">
    <property type="term" value="F:transferase activity"/>
    <property type="evidence" value="ECO:0007669"/>
    <property type="project" value="UniProtKB-UniRule"/>
</dbReference>
<comment type="cofactor">
    <cofactor evidence="2">
        <name>Mg(2+)</name>
        <dbReference type="ChEBI" id="CHEBI:18420"/>
    </cofactor>
</comment>
<comment type="subcellular location">
    <subcellularLocation>
        <location evidence="2">Cell inner membrane</location>
        <topology evidence="2">Lipid-anchor</topology>
        <orientation evidence="2">Periplasmic side</orientation>
    </subcellularLocation>
</comment>
<evidence type="ECO:0000256" key="3">
    <source>
        <dbReference type="SAM" id="Phobius"/>
    </source>
</evidence>
<evidence type="ECO:0000313" key="5">
    <source>
        <dbReference type="Proteomes" id="UP000235803"/>
    </source>
</evidence>
<keyword evidence="3" id="KW-0472">Membrane</keyword>
<keyword evidence="2" id="KW-0274">FAD</keyword>
<dbReference type="EC" id="2.7.1.180" evidence="2"/>
<keyword evidence="2" id="KW-0479">Metal-binding</keyword>
<comment type="similarity">
    <text evidence="1 2">Belongs to the ApbE family.</text>
</comment>
<dbReference type="Pfam" id="PF02424">
    <property type="entry name" value="ApbE"/>
    <property type="match status" value="1"/>
</dbReference>
<comment type="catalytic activity">
    <reaction evidence="2">
        <text>L-threonyl-[protein] + FAD = FMN-L-threonyl-[protein] + AMP + H(+)</text>
        <dbReference type="Rhea" id="RHEA:36847"/>
        <dbReference type="Rhea" id="RHEA-COMP:11060"/>
        <dbReference type="Rhea" id="RHEA-COMP:11061"/>
        <dbReference type="ChEBI" id="CHEBI:15378"/>
        <dbReference type="ChEBI" id="CHEBI:30013"/>
        <dbReference type="ChEBI" id="CHEBI:57692"/>
        <dbReference type="ChEBI" id="CHEBI:74257"/>
        <dbReference type="ChEBI" id="CHEBI:456215"/>
        <dbReference type="EC" id="2.7.1.180"/>
    </reaction>
</comment>
<reference evidence="4 5" key="1">
    <citation type="submission" date="2018-01" db="EMBL/GenBank/DDBJ databases">
        <title>Halomonas endophytica sp. nov., isolated from storage liquid in the stems of Populus euphratica.</title>
        <authorList>
            <person name="Chen C."/>
        </authorList>
    </citation>
    <scope>NUCLEOTIDE SEQUENCE [LARGE SCALE GENOMIC DNA]</scope>
    <source>
        <strain evidence="4 5">MC28</strain>
    </source>
</reference>
<evidence type="ECO:0000313" key="4">
    <source>
        <dbReference type="EMBL" id="PMR76964.1"/>
    </source>
</evidence>
<dbReference type="SUPFAM" id="SSF143631">
    <property type="entry name" value="ApbE-like"/>
    <property type="match status" value="1"/>
</dbReference>
<dbReference type="GO" id="GO:0005886">
    <property type="term" value="C:plasma membrane"/>
    <property type="evidence" value="ECO:0007669"/>
    <property type="project" value="UniProtKB-SubCell"/>
</dbReference>
<organism evidence="4 5">
    <name type="scientific">Billgrantia endophytica</name>
    <dbReference type="NCBI Taxonomy" id="2033802"/>
    <lineage>
        <taxon>Bacteria</taxon>
        <taxon>Pseudomonadati</taxon>
        <taxon>Pseudomonadota</taxon>
        <taxon>Gammaproteobacteria</taxon>
        <taxon>Oceanospirillales</taxon>
        <taxon>Halomonadaceae</taxon>
        <taxon>Billgrantia</taxon>
    </lineage>
</organism>
<comment type="caution">
    <text evidence="4">The sequence shown here is derived from an EMBL/GenBank/DDBJ whole genome shotgun (WGS) entry which is preliminary data.</text>
</comment>
<gene>
    <name evidence="4" type="ORF">C1H69_04505</name>
</gene>
<sequence length="262" mass="27995">MISVASRRFAGLAQGGPALFMFCLMILPMALLSACRSQLEEQQLQGISLGTGYHITLYADLGDSDRAVLETGIQGELAQLERQRSVLLRHVNTAFSGPGLPLSRLSGAVLGELDRLIHALAVDRLTAWLAELGIDHSLVEVGGVIRAQGMPPGAAWRLSLEHAGLPKHDDSRRVHLKDGALVHRLANHANAPSADGPKMLGVTVMAATASEASRQALWLSRVEPDVAMAVATSTDSAVRIVVRSRQGIEIQNTAALESWLEP</sequence>
<keyword evidence="3" id="KW-0812">Transmembrane</keyword>
<keyword evidence="5" id="KW-1185">Reference proteome</keyword>
<dbReference type="EMBL" id="PNRF01000010">
    <property type="protein sequence ID" value="PMR76964.1"/>
    <property type="molecule type" value="Genomic_DNA"/>
</dbReference>
<protein>
    <recommendedName>
        <fullName evidence="2">FAD:protein FMN transferase</fullName>
        <ecNumber evidence="2">2.7.1.180</ecNumber>
    </recommendedName>
</protein>
<evidence type="ECO:0000256" key="2">
    <source>
        <dbReference type="RuleBase" id="RU363002"/>
    </source>
</evidence>
<dbReference type="InterPro" id="IPR003374">
    <property type="entry name" value="ApbE-like_sf"/>
</dbReference>
<keyword evidence="2" id="KW-0997">Cell inner membrane</keyword>
<dbReference type="Gene3D" id="3.10.520.10">
    <property type="entry name" value="ApbE-like domains"/>
    <property type="match status" value="1"/>
</dbReference>
<dbReference type="OrthoDB" id="6157156at2"/>